<gene>
    <name evidence="1" type="ORF">K443DRAFT_48247</name>
</gene>
<keyword evidence="2" id="KW-1185">Reference proteome</keyword>
<reference evidence="2" key="2">
    <citation type="submission" date="2015-01" db="EMBL/GenBank/DDBJ databases">
        <title>Evolutionary Origins and Diversification of the Mycorrhizal Mutualists.</title>
        <authorList>
            <consortium name="DOE Joint Genome Institute"/>
            <consortium name="Mycorrhizal Genomics Consortium"/>
            <person name="Kohler A."/>
            <person name="Kuo A."/>
            <person name="Nagy L.G."/>
            <person name="Floudas D."/>
            <person name="Copeland A."/>
            <person name="Barry K.W."/>
            <person name="Cichocki N."/>
            <person name="Veneault-Fourrey C."/>
            <person name="LaButti K."/>
            <person name="Lindquist E.A."/>
            <person name="Lipzen A."/>
            <person name="Lundell T."/>
            <person name="Morin E."/>
            <person name="Murat C."/>
            <person name="Riley R."/>
            <person name="Ohm R."/>
            <person name="Sun H."/>
            <person name="Tunlid A."/>
            <person name="Henrissat B."/>
            <person name="Grigoriev I.V."/>
            <person name="Hibbett D.S."/>
            <person name="Martin F."/>
        </authorList>
    </citation>
    <scope>NUCLEOTIDE SEQUENCE [LARGE SCALE GENOMIC DNA]</scope>
    <source>
        <strain evidence="2">LaAM-08-1</strain>
    </source>
</reference>
<dbReference type="Proteomes" id="UP000054477">
    <property type="component" value="Unassembled WGS sequence"/>
</dbReference>
<dbReference type="OrthoDB" id="5839at2759"/>
<proteinExistence type="predicted"/>
<organism evidence="1 2">
    <name type="scientific">Laccaria amethystina LaAM-08-1</name>
    <dbReference type="NCBI Taxonomy" id="1095629"/>
    <lineage>
        <taxon>Eukaryota</taxon>
        <taxon>Fungi</taxon>
        <taxon>Dikarya</taxon>
        <taxon>Basidiomycota</taxon>
        <taxon>Agaricomycotina</taxon>
        <taxon>Agaricomycetes</taxon>
        <taxon>Agaricomycetidae</taxon>
        <taxon>Agaricales</taxon>
        <taxon>Agaricineae</taxon>
        <taxon>Hydnangiaceae</taxon>
        <taxon>Laccaria</taxon>
    </lineage>
</organism>
<dbReference type="AlphaFoldDB" id="A0A0C9WLC2"/>
<reference evidence="1 2" key="1">
    <citation type="submission" date="2014-04" db="EMBL/GenBank/DDBJ databases">
        <authorList>
            <consortium name="DOE Joint Genome Institute"/>
            <person name="Kuo A."/>
            <person name="Kohler A."/>
            <person name="Nagy L.G."/>
            <person name="Floudas D."/>
            <person name="Copeland A."/>
            <person name="Barry K.W."/>
            <person name="Cichocki N."/>
            <person name="Veneault-Fourrey C."/>
            <person name="LaButti K."/>
            <person name="Lindquist E.A."/>
            <person name="Lipzen A."/>
            <person name="Lundell T."/>
            <person name="Morin E."/>
            <person name="Murat C."/>
            <person name="Sun H."/>
            <person name="Tunlid A."/>
            <person name="Henrissat B."/>
            <person name="Grigoriev I.V."/>
            <person name="Hibbett D.S."/>
            <person name="Martin F."/>
            <person name="Nordberg H.P."/>
            <person name="Cantor M.N."/>
            <person name="Hua S.X."/>
        </authorList>
    </citation>
    <scope>NUCLEOTIDE SEQUENCE [LARGE SCALE GENOMIC DNA]</scope>
    <source>
        <strain evidence="1 2">LaAM-08-1</strain>
    </source>
</reference>
<protein>
    <submittedName>
        <fullName evidence="1">Uncharacterized protein</fullName>
    </submittedName>
</protein>
<dbReference type="HOGENOM" id="CLU_135790_0_0_1"/>
<sequence length="118" mass="13271">LVEDFGPVGVETLTVEVCIPLPLNPTSTINLTRTIDRATGYVYVPPRSSIAPPGTINDIAGPPSIRANTYALFSSTAEEMKGLRNHVRYVQERWIDTKDEWDALERREWREEGEADAR</sequence>
<feature type="non-terminal residue" evidence="1">
    <location>
        <position position="1"/>
    </location>
</feature>
<accession>A0A0C9WLC2</accession>
<name>A0A0C9WLC2_9AGAR</name>
<dbReference type="EMBL" id="KN839264">
    <property type="protein sequence ID" value="KIJ90165.1"/>
    <property type="molecule type" value="Genomic_DNA"/>
</dbReference>
<evidence type="ECO:0000313" key="2">
    <source>
        <dbReference type="Proteomes" id="UP000054477"/>
    </source>
</evidence>
<dbReference type="STRING" id="1095629.A0A0C9WLC2"/>
<feature type="non-terminal residue" evidence="1">
    <location>
        <position position="118"/>
    </location>
</feature>
<evidence type="ECO:0000313" key="1">
    <source>
        <dbReference type="EMBL" id="KIJ90165.1"/>
    </source>
</evidence>